<comment type="catalytic activity">
    <reaction evidence="1">
        <text>ATP + protein L-histidine = ADP + protein N-phospho-L-histidine.</text>
        <dbReference type="EC" id="2.7.13.3"/>
    </reaction>
</comment>
<dbReference type="Pfam" id="PF02518">
    <property type="entry name" value="HATPase_c"/>
    <property type="match status" value="1"/>
</dbReference>
<dbReference type="GO" id="GO:0000160">
    <property type="term" value="P:phosphorelay signal transduction system"/>
    <property type="evidence" value="ECO:0007669"/>
    <property type="project" value="UniProtKB-KW"/>
</dbReference>
<dbReference type="InterPro" id="IPR004358">
    <property type="entry name" value="Sig_transdc_His_kin-like_C"/>
</dbReference>
<dbReference type="InterPro" id="IPR003594">
    <property type="entry name" value="HATPase_dom"/>
</dbReference>
<proteinExistence type="predicted"/>
<keyword evidence="8" id="KW-1185">Reference proteome</keyword>
<comment type="caution">
    <text evidence="7">The sequence shown here is derived from an EMBL/GenBank/DDBJ whole genome shotgun (WGS) entry which is preliminary data.</text>
</comment>
<accession>A0A9X3MNU0</accession>
<dbReference type="PANTHER" id="PTHR24421">
    <property type="entry name" value="NITRATE/NITRITE SENSOR PROTEIN NARX-RELATED"/>
    <property type="match status" value="1"/>
</dbReference>
<organism evidence="7 8">
    <name type="scientific">Solirubrobacter ginsenosidimutans</name>
    <dbReference type="NCBI Taxonomy" id="490573"/>
    <lineage>
        <taxon>Bacteria</taxon>
        <taxon>Bacillati</taxon>
        <taxon>Actinomycetota</taxon>
        <taxon>Thermoleophilia</taxon>
        <taxon>Solirubrobacterales</taxon>
        <taxon>Solirubrobacteraceae</taxon>
        <taxon>Solirubrobacter</taxon>
    </lineage>
</organism>
<keyword evidence="7" id="KW-0067">ATP-binding</keyword>
<evidence type="ECO:0000313" key="7">
    <source>
        <dbReference type="EMBL" id="MDA0159565.1"/>
    </source>
</evidence>
<dbReference type="InterPro" id="IPR050482">
    <property type="entry name" value="Sensor_HK_TwoCompSys"/>
</dbReference>
<evidence type="ECO:0000256" key="1">
    <source>
        <dbReference type="ARBA" id="ARBA00000085"/>
    </source>
</evidence>
<keyword evidence="4" id="KW-0418">Kinase</keyword>
<dbReference type="PANTHER" id="PTHR24421:SF10">
    <property type="entry name" value="NITRATE_NITRITE SENSOR PROTEIN NARQ"/>
    <property type="match status" value="1"/>
</dbReference>
<feature type="domain" description="Histidine kinase/HSP90-like ATPase" evidence="6">
    <location>
        <begin position="68"/>
        <end position="158"/>
    </location>
</feature>
<gene>
    <name evidence="7" type="ORF">OM076_04755</name>
</gene>
<evidence type="ECO:0000313" key="8">
    <source>
        <dbReference type="Proteomes" id="UP001149140"/>
    </source>
</evidence>
<dbReference type="SMART" id="SM00387">
    <property type="entry name" value="HATPase_c"/>
    <property type="match status" value="1"/>
</dbReference>
<evidence type="ECO:0000259" key="6">
    <source>
        <dbReference type="SMART" id="SM00387"/>
    </source>
</evidence>
<dbReference type="GO" id="GO:0004673">
    <property type="term" value="F:protein histidine kinase activity"/>
    <property type="evidence" value="ECO:0007669"/>
    <property type="project" value="UniProtKB-EC"/>
</dbReference>
<evidence type="ECO:0000256" key="5">
    <source>
        <dbReference type="ARBA" id="ARBA00023012"/>
    </source>
</evidence>
<evidence type="ECO:0000256" key="4">
    <source>
        <dbReference type="ARBA" id="ARBA00022777"/>
    </source>
</evidence>
<dbReference type="RefSeq" id="WP_270038306.1">
    <property type="nucleotide sequence ID" value="NZ_JAPDOD010000002.1"/>
</dbReference>
<dbReference type="PRINTS" id="PR00344">
    <property type="entry name" value="BCTRLSENSOR"/>
</dbReference>
<dbReference type="AlphaFoldDB" id="A0A9X3MNU0"/>
<dbReference type="InterPro" id="IPR036890">
    <property type="entry name" value="HATPase_C_sf"/>
</dbReference>
<dbReference type="EMBL" id="JAPDOD010000002">
    <property type="protein sequence ID" value="MDA0159565.1"/>
    <property type="molecule type" value="Genomic_DNA"/>
</dbReference>
<evidence type="ECO:0000256" key="2">
    <source>
        <dbReference type="ARBA" id="ARBA00012438"/>
    </source>
</evidence>
<name>A0A9X3MNU0_9ACTN</name>
<dbReference type="SUPFAM" id="SSF55874">
    <property type="entry name" value="ATPase domain of HSP90 chaperone/DNA topoisomerase II/histidine kinase"/>
    <property type="match status" value="1"/>
</dbReference>
<dbReference type="GO" id="GO:0005524">
    <property type="term" value="F:ATP binding"/>
    <property type="evidence" value="ECO:0007669"/>
    <property type="project" value="UniProtKB-KW"/>
</dbReference>
<dbReference type="CDD" id="cd16917">
    <property type="entry name" value="HATPase_UhpB-NarQ-NarX-like"/>
    <property type="match status" value="1"/>
</dbReference>
<dbReference type="Gene3D" id="3.30.565.10">
    <property type="entry name" value="Histidine kinase-like ATPase, C-terminal domain"/>
    <property type="match status" value="1"/>
</dbReference>
<dbReference type="EC" id="2.7.13.3" evidence="2"/>
<sequence length="169" mass="17845">MDDLRALLSRLATELTDALNDLRALSRGLPPAVLAQDGLSPALRSLARRSAVPVDLKIELDTERFEEPVEVAVYYVASEALTNAAKHAYASRAEVSVKHRDGWLELTVSDDGRGGANASHGSGLAGLAERVEAVGGTLQIESAPDAGTAIRAQLPARRPSDARLTTTPP</sequence>
<dbReference type="Proteomes" id="UP001149140">
    <property type="component" value="Unassembled WGS sequence"/>
</dbReference>
<keyword evidence="3" id="KW-0808">Transferase</keyword>
<keyword evidence="7" id="KW-0547">Nucleotide-binding</keyword>
<keyword evidence="5" id="KW-0902">Two-component regulatory system</keyword>
<evidence type="ECO:0000256" key="3">
    <source>
        <dbReference type="ARBA" id="ARBA00022679"/>
    </source>
</evidence>
<reference evidence="7" key="1">
    <citation type="submission" date="2022-10" db="EMBL/GenBank/DDBJ databases">
        <title>The WGS of Solirubrobacter ginsenosidimutans DSM 21036.</title>
        <authorList>
            <person name="Jiang Z."/>
        </authorList>
    </citation>
    <scope>NUCLEOTIDE SEQUENCE</scope>
    <source>
        <strain evidence="7">DSM 21036</strain>
    </source>
</reference>
<protein>
    <recommendedName>
        <fullName evidence="2">histidine kinase</fullName>
        <ecNumber evidence="2">2.7.13.3</ecNumber>
    </recommendedName>
</protein>